<dbReference type="Pfam" id="PF13463">
    <property type="entry name" value="HTH_27"/>
    <property type="match status" value="1"/>
</dbReference>
<dbReference type="InterPro" id="IPR036390">
    <property type="entry name" value="WH_DNA-bd_sf"/>
</dbReference>
<dbReference type="SMART" id="SM00347">
    <property type="entry name" value="HTH_MARR"/>
    <property type="match status" value="1"/>
</dbReference>
<keyword evidence="6" id="KW-1185">Reference proteome</keyword>
<accession>A0A1R1ERX8</accession>
<sequence>MNRSKQDHPSPGEWPQKEIVIQEMMSSIAQIQRRFQAEGIDEERQWMISQTDNPEVKAVLQESTIVMLHVIDAVGQLEPVNGITISKQFDIPRGSVSKVTRRLIVLGVIQSESLPDNKKEVLFRLTPLGREIYDLHEALHGQIERNAKRFMQRYTLDELQLLAAGMRDTLGTSFVEPMDGQEEEVEYSRSCAPETKVISEILGQLQRLEEQDLRKVRDMIQLMFF</sequence>
<dbReference type="RefSeq" id="WP_076170385.1">
    <property type="nucleotide sequence ID" value="NZ_MRTP01000003.1"/>
</dbReference>
<dbReference type="Gene3D" id="1.10.10.10">
    <property type="entry name" value="Winged helix-like DNA-binding domain superfamily/Winged helix DNA-binding domain"/>
    <property type="match status" value="1"/>
</dbReference>
<protein>
    <recommendedName>
        <fullName evidence="4">HTH marR-type domain-containing protein</fullName>
    </recommendedName>
</protein>
<dbReference type="AlphaFoldDB" id="A0A1R1ERX8"/>
<feature type="domain" description="HTH marR-type" evidence="4">
    <location>
        <begin position="58"/>
        <end position="159"/>
    </location>
</feature>
<keyword evidence="2" id="KW-0238">DNA-binding</keyword>
<evidence type="ECO:0000256" key="1">
    <source>
        <dbReference type="ARBA" id="ARBA00023015"/>
    </source>
</evidence>
<dbReference type="InterPro" id="IPR036388">
    <property type="entry name" value="WH-like_DNA-bd_sf"/>
</dbReference>
<dbReference type="PANTHER" id="PTHR35790:SF4">
    <property type="entry name" value="HTH-TYPE TRANSCRIPTIONAL REGULATOR PCHR"/>
    <property type="match status" value="1"/>
</dbReference>
<evidence type="ECO:0000256" key="3">
    <source>
        <dbReference type="ARBA" id="ARBA00023163"/>
    </source>
</evidence>
<evidence type="ECO:0000313" key="5">
    <source>
        <dbReference type="EMBL" id="OMF54482.1"/>
    </source>
</evidence>
<dbReference type="InterPro" id="IPR052067">
    <property type="entry name" value="Metal_resp_HTH_trans_reg"/>
</dbReference>
<dbReference type="STRING" id="297318.BK138_15020"/>
<evidence type="ECO:0000259" key="4">
    <source>
        <dbReference type="SMART" id="SM00347"/>
    </source>
</evidence>
<gene>
    <name evidence="5" type="ORF">BK138_15020</name>
</gene>
<evidence type="ECO:0000256" key="2">
    <source>
        <dbReference type="ARBA" id="ARBA00023125"/>
    </source>
</evidence>
<dbReference type="EMBL" id="MRTP01000003">
    <property type="protein sequence ID" value="OMF54482.1"/>
    <property type="molecule type" value="Genomic_DNA"/>
</dbReference>
<dbReference type="SUPFAM" id="SSF46785">
    <property type="entry name" value="Winged helix' DNA-binding domain"/>
    <property type="match status" value="1"/>
</dbReference>
<keyword evidence="3" id="KW-0804">Transcription</keyword>
<name>A0A1R1ERX8_9BACL</name>
<comment type="caution">
    <text evidence="5">The sequence shown here is derived from an EMBL/GenBank/DDBJ whole genome shotgun (WGS) entry which is preliminary data.</text>
</comment>
<evidence type="ECO:0000313" key="6">
    <source>
        <dbReference type="Proteomes" id="UP000187172"/>
    </source>
</evidence>
<dbReference type="PANTHER" id="PTHR35790">
    <property type="entry name" value="HTH-TYPE TRANSCRIPTIONAL REGULATOR PCHR"/>
    <property type="match status" value="1"/>
</dbReference>
<reference evidence="5 6" key="1">
    <citation type="submission" date="2016-11" db="EMBL/GenBank/DDBJ databases">
        <title>Paenibacillus species isolates.</title>
        <authorList>
            <person name="Beno S.M."/>
        </authorList>
    </citation>
    <scope>NUCLEOTIDE SEQUENCE [LARGE SCALE GENOMIC DNA]</scope>
    <source>
        <strain evidence="5 6">FSL R5-0378</strain>
    </source>
</reference>
<dbReference type="GO" id="GO:0003677">
    <property type="term" value="F:DNA binding"/>
    <property type="evidence" value="ECO:0007669"/>
    <property type="project" value="UniProtKB-KW"/>
</dbReference>
<organism evidence="5 6">
    <name type="scientific">Paenibacillus rhizosphaerae</name>
    <dbReference type="NCBI Taxonomy" id="297318"/>
    <lineage>
        <taxon>Bacteria</taxon>
        <taxon>Bacillati</taxon>
        <taxon>Bacillota</taxon>
        <taxon>Bacilli</taxon>
        <taxon>Bacillales</taxon>
        <taxon>Paenibacillaceae</taxon>
        <taxon>Paenibacillus</taxon>
    </lineage>
</organism>
<proteinExistence type="predicted"/>
<dbReference type="InterPro" id="IPR000835">
    <property type="entry name" value="HTH_MarR-typ"/>
</dbReference>
<dbReference type="GO" id="GO:0003700">
    <property type="term" value="F:DNA-binding transcription factor activity"/>
    <property type="evidence" value="ECO:0007669"/>
    <property type="project" value="InterPro"/>
</dbReference>
<dbReference type="Proteomes" id="UP000187172">
    <property type="component" value="Unassembled WGS sequence"/>
</dbReference>
<keyword evidence="1" id="KW-0805">Transcription regulation</keyword>